<accession>A0A9N9BGC2</accession>
<dbReference type="AlphaFoldDB" id="A0A9N9BGC2"/>
<keyword evidence="2" id="KW-1185">Reference proteome</keyword>
<gene>
    <name evidence="1" type="ORF">FCALED_LOCUS6896</name>
</gene>
<comment type="caution">
    <text evidence="1">The sequence shown here is derived from an EMBL/GenBank/DDBJ whole genome shotgun (WGS) entry which is preliminary data.</text>
</comment>
<evidence type="ECO:0000313" key="1">
    <source>
        <dbReference type="EMBL" id="CAG8566946.1"/>
    </source>
</evidence>
<feature type="non-terminal residue" evidence="1">
    <location>
        <position position="1"/>
    </location>
</feature>
<sequence>MRGTNFNCQASAIERAGTTARELGAHATQVLLDIPHPCSAVDRYWIPSSPERSRY</sequence>
<name>A0A9N9BGC2_9GLOM</name>
<reference evidence="1" key="1">
    <citation type="submission" date="2021-06" db="EMBL/GenBank/DDBJ databases">
        <authorList>
            <person name="Kallberg Y."/>
            <person name="Tangrot J."/>
            <person name="Rosling A."/>
        </authorList>
    </citation>
    <scope>NUCLEOTIDE SEQUENCE</scope>
    <source>
        <strain evidence="1">UK204</strain>
    </source>
</reference>
<dbReference type="Proteomes" id="UP000789570">
    <property type="component" value="Unassembled WGS sequence"/>
</dbReference>
<protein>
    <submittedName>
        <fullName evidence="1">9874_t:CDS:1</fullName>
    </submittedName>
</protein>
<dbReference type="EMBL" id="CAJVPQ010001725">
    <property type="protein sequence ID" value="CAG8566946.1"/>
    <property type="molecule type" value="Genomic_DNA"/>
</dbReference>
<proteinExistence type="predicted"/>
<organism evidence="1 2">
    <name type="scientific">Funneliformis caledonium</name>
    <dbReference type="NCBI Taxonomy" id="1117310"/>
    <lineage>
        <taxon>Eukaryota</taxon>
        <taxon>Fungi</taxon>
        <taxon>Fungi incertae sedis</taxon>
        <taxon>Mucoromycota</taxon>
        <taxon>Glomeromycotina</taxon>
        <taxon>Glomeromycetes</taxon>
        <taxon>Glomerales</taxon>
        <taxon>Glomeraceae</taxon>
        <taxon>Funneliformis</taxon>
    </lineage>
</organism>
<evidence type="ECO:0000313" key="2">
    <source>
        <dbReference type="Proteomes" id="UP000789570"/>
    </source>
</evidence>